<keyword evidence="2" id="KW-0472">Membrane</keyword>
<dbReference type="InterPro" id="IPR003399">
    <property type="entry name" value="Mce/MlaD"/>
</dbReference>
<dbReference type="PANTHER" id="PTHR33371">
    <property type="entry name" value="INTERMEMBRANE PHOSPHOLIPID TRANSPORT SYSTEM BINDING PROTEIN MLAD-RELATED"/>
    <property type="match status" value="1"/>
</dbReference>
<dbReference type="PRINTS" id="PR01782">
    <property type="entry name" value="MCEVIRFACTOR"/>
</dbReference>
<sequence length="386" mass="40733">MTGPKDGAKDGAKAPGKPAGKAPGKLAGGKTPDAKAAPGAKARPRLRRPRLKPIRERNPIPIAIISFALIFTVGLLAFNAKNLPVIGGGTRYTADFSEAAGLRSGNEVRVAGVKVGEVTGVRLNGAKVTVSFRVKRTWIGEASTVAIAIKTLLGDKYLAVDPLGARKQNPDNRIPIGRTTSPYDVTKAFEDLAGTVGQLDSAKLAQSLDTISTTFAKTAPSVRNALSGISALSKTISSRDAELSRLLANTREVSGTMAGQSANVEALLRDGNLLLGEISRRREAIHGLLTGAQALSRQISGLVDDNQRQLDPTLRALGRVTDLLQKNQDNLDRALKMAGPYTRLLGNTLGNGRWMDGYLCGLVPKEYLPPGTPPEKGCKPPKKGGK</sequence>
<keyword evidence="6" id="KW-1185">Reference proteome</keyword>
<keyword evidence="2" id="KW-0812">Transmembrane</keyword>
<dbReference type="EMBL" id="JBHSXS010000005">
    <property type="protein sequence ID" value="MFC6880590.1"/>
    <property type="molecule type" value="Genomic_DNA"/>
</dbReference>
<feature type="compositionally biased region" description="Basic and acidic residues" evidence="1">
    <location>
        <begin position="1"/>
        <end position="12"/>
    </location>
</feature>
<dbReference type="Proteomes" id="UP001596380">
    <property type="component" value="Unassembled WGS sequence"/>
</dbReference>
<feature type="region of interest" description="Disordered" evidence="1">
    <location>
        <begin position="1"/>
        <end position="53"/>
    </location>
</feature>
<name>A0ABW2CHW6_9ACTN</name>
<evidence type="ECO:0000313" key="5">
    <source>
        <dbReference type="EMBL" id="MFC6880590.1"/>
    </source>
</evidence>
<accession>A0ABW2CHW6</accession>
<comment type="caution">
    <text evidence="5">The sequence shown here is derived from an EMBL/GenBank/DDBJ whole genome shotgun (WGS) entry which is preliminary data.</text>
</comment>
<evidence type="ECO:0000256" key="1">
    <source>
        <dbReference type="SAM" id="MobiDB-lite"/>
    </source>
</evidence>
<proteinExistence type="predicted"/>
<gene>
    <name evidence="5" type="ORF">ACFQKB_12540</name>
</gene>
<evidence type="ECO:0000313" key="6">
    <source>
        <dbReference type="Proteomes" id="UP001596380"/>
    </source>
</evidence>
<feature type="domain" description="Mammalian cell entry C-terminal" evidence="4">
    <location>
        <begin position="171"/>
        <end position="351"/>
    </location>
</feature>
<feature type="compositionally biased region" description="Basic residues" evidence="1">
    <location>
        <begin position="42"/>
        <end position="52"/>
    </location>
</feature>
<dbReference type="InterPro" id="IPR005693">
    <property type="entry name" value="Mce"/>
</dbReference>
<evidence type="ECO:0000256" key="2">
    <source>
        <dbReference type="SAM" id="Phobius"/>
    </source>
</evidence>
<feature type="compositionally biased region" description="Low complexity" evidence="1">
    <location>
        <begin position="13"/>
        <end position="41"/>
    </location>
</feature>
<dbReference type="Pfam" id="PF02470">
    <property type="entry name" value="MlaD"/>
    <property type="match status" value="1"/>
</dbReference>
<feature type="domain" description="Mce/MlaD" evidence="3">
    <location>
        <begin position="89"/>
        <end position="162"/>
    </location>
</feature>
<protein>
    <submittedName>
        <fullName evidence="5">MCE family protein</fullName>
    </submittedName>
</protein>
<evidence type="ECO:0000259" key="3">
    <source>
        <dbReference type="Pfam" id="PF02470"/>
    </source>
</evidence>
<dbReference type="Pfam" id="PF11887">
    <property type="entry name" value="Mce4_CUP1"/>
    <property type="match status" value="1"/>
</dbReference>
<dbReference type="InterPro" id="IPR024516">
    <property type="entry name" value="Mce_C"/>
</dbReference>
<keyword evidence="2" id="KW-1133">Transmembrane helix</keyword>
<reference evidence="6" key="1">
    <citation type="journal article" date="2019" name="Int. J. Syst. Evol. Microbiol.">
        <title>The Global Catalogue of Microorganisms (GCM) 10K type strain sequencing project: providing services to taxonomists for standard genome sequencing and annotation.</title>
        <authorList>
            <consortium name="The Broad Institute Genomics Platform"/>
            <consortium name="The Broad Institute Genome Sequencing Center for Infectious Disease"/>
            <person name="Wu L."/>
            <person name="Ma J."/>
        </authorList>
    </citation>
    <scope>NUCLEOTIDE SEQUENCE [LARGE SCALE GENOMIC DNA]</scope>
    <source>
        <strain evidence="6">JCM 3369</strain>
    </source>
</reference>
<dbReference type="RefSeq" id="WP_378063234.1">
    <property type="nucleotide sequence ID" value="NZ_JBHSXS010000005.1"/>
</dbReference>
<dbReference type="PANTHER" id="PTHR33371:SF18">
    <property type="entry name" value="MCE-FAMILY PROTEIN MCE3C"/>
    <property type="match status" value="1"/>
</dbReference>
<feature type="transmembrane region" description="Helical" evidence="2">
    <location>
        <begin position="60"/>
        <end position="78"/>
    </location>
</feature>
<dbReference type="InterPro" id="IPR052336">
    <property type="entry name" value="MlaD_Phospholipid_Transporter"/>
</dbReference>
<organism evidence="5 6">
    <name type="scientific">Actinomadura yumaensis</name>
    <dbReference type="NCBI Taxonomy" id="111807"/>
    <lineage>
        <taxon>Bacteria</taxon>
        <taxon>Bacillati</taxon>
        <taxon>Actinomycetota</taxon>
        <taxon>Actinomycetes</taxon>
        <taxon>Streptosporangiales</taxon>
        <taxon>Thermomonosporaceae</taxon>
        <taxon>Actinomadura</taxon>
    </lineage>
</organism>
<evidence type="ECO:0000259" key="4">
    <source>
        <dbReference type="Pfam" id="PF11887"/>
    </source>
</evidence>
<dbReference type="NCBIfam" id="TIGR00996">
    <property type="entry name" value="Mtu_fam_mce"/>
    <property type="match status" value="1"/>
</dbReference>